<keyword evidence="2" id="KW-1185">Reference proteome</keyword>
<gene>
    <name evidence="1" type="ORF">QUW46_02645</name>
</gene>
<comment type="caution">
    <text evidence="1">The sequence shown here is derived from an EMBL/GenBank/DDBJ whole genome shotgun (WGS) entry which is preliminary data.</text>
</comment>
<evidence type="ECO:0000313" key="2">
    <source>
        <dbReference type="Proteomes" id="UP001529423"/>
    </source>
</evidence>
<feature type="non-terminal residue" evidence="1">
    <location>
        <position position="60"/>
    </location>
</feature>
<sequence length="60" mass="7053">MARLDQKSIEQLGINKVEDALWNVRDWADFFFSENDKTPLLDGNILIYSRQIARNKLNDL</sequence>
<organism evidence="1 2">
    <name type="scientific">Limosilactobacillus panis</name>
    <dbReference type="NCBI Taxonomy" id="47493"/>
    <lineage>
        <taxon>Bacteria</taxon>
        <taxon>Bacillati</taxon>
        <taxon>Bacillota</taxon>
        <taxon>Bacilli</taxon>
        <taxon>Lactobacillales</taxon>
        <taxon>Lactobacillaceae</taxon>
        <taxon>Limosilactobacillus</taxon>
    </lineage>
</organism>
<dbReference type="RefSeq" id="WP_289559331.1">
    <property type="nucleotide sequence ID" value="NZ_JAUDEO010000009.1"/>
</dbReference>
<protein>
    <submittedName>
        <fullName evidence="1">Uncharacterized protein</fullName>
    </submittedName>
</protein>
<dbReference type="EMBL" id="JAUDEO010000009">
    <property type="protein sequence ID" value="MDM8333478.1"/>
    <property type="molecule type" value="Genomic_DNA"/>
</dbReference>
<reference evidence="1" key="1">
    <citation type="submission" date="2023-06" db="EMBL/GenBank/DDBJ databases">
        <title>Identification and characterization of horizontal gene transfer across gut microbiota members of farm animals based on homology search.</title>
        <authorList>
            <person name="Schwarzerova J."/>
            <person name="Nykrynova M."/>
            <person name="Jureckova K."/>
            <person name="Cejkova D."/>
            <person name="Rychlik I."/>
        </authorList>
    </citation>
    <scope>NUCLEOTIDE SEQUENCE</scope>
    <source>
        <strain evidence="1">105_WCHN</strain>
    </source>
</reference>
<accession>A0ABT7VL73</accession>
<proteinExistence type="predicted"/>
<reference evidence="1" key="2">
    <citation type="submission" date="2023-06" db="EMBL/GenBank/DDBJ databases">
        <authorList>
            <person name="Zeman M."/>
            <person name="Kubasova T."/>
            <person name="Jahodarova E."/>
            <person name="Nykrynova M."/>
            <person name="Rychlik I."/>
        </authorList>
    </citation>
    <scope>NUCLEOTIDE SEQUENCE</scope>
    <source>
        <strain evidence="1">105_WCHN</strain>
    </source>
</reference>
<evidence type="ECO:0000313" key="1">
    <source>
        <dbReference type="EMBL" id="MDM8333478.1"/>
    </source>
</evidence>
<dbReference type="Proteomes" id="UP001529423">
    <property type="component" value="Unassembled WGS sequence"/>
</dbReference>
<name>A0ABT7VL73_9LACO</name>